<evidence type="ECO:0000256" key="2">
    <source>
        <dbReference type="SAM" id="SignalP"/>
    </source>
</evidence>
<feature type="chain" id="PRO_5043977859" description="Secreted protein" evidence="2">
    <location>
        <begin position="21"/>
        <end position="143"/>
    </location>
</feature>
<name>A0AAV5VSU3_9BILA</name>
<evidence type="ECO:0000256" key="1">
    <source>
        <dbReference type="SAM" id="MobiDB-lite"/>
    </source>
</evidence>
<evidence type="ECO:0000313" key="4">
    <source>
        <dbReference type="Proteomes" id="UP001432322"/>
    </source>
</evidence>
<sequence length="143" mass="15558">FRTVFLFAIVGLLLISSLDAAKQQKSGKGKKNKSVESAEKTAKNGKTEKTKKATKPVVGEEVVVVEESVVPGELPIPRIVRPKTLKVISAFDKCNMECKTIIDQQDIHSYVAQLRDELMAVETALNASAQLEEYANAEARAAA</sequence>
<keyword evidence="2" id="KW-0732">Signal</keyword>
<dbReference type="AlphaFoldDB" id="A0AAV5VSU3"/>
<gene>
    <name evidence="3" type="ORF">PFISCL1PPCAC_12746</name>
</gene>
<dbReference type="EMBL" id="BTSY01000004">
    <property type="protein sequence ID" value="GMT21449.1"/>
    <property type="molecule type" value="Genomic_DNA"/>
</dbReference>
<feature type="compositionally biased region" description="Basic and acidic residues" evidence="1">
    <location>
        <begin position="33"/>
        <end position="51"/>
    </location>
</feature>
<keyword evidence="4" id="KW-1185">Reference proteome</keyword>
<dbReference type="Proteomes" id="UP001432322">
    <property type="component" value="Unassembled WGS sequence"/>
</dbReference>
<feature type="region of interest" description="Disordered" evidence="1">
    <location>
        <begin position="25"/>
        <end position="54"/>
    </location>
</feature>
<comment type="caution">
    <text evidence="3">The sequence shown here is derived from an EMBL/GenBank/DDBJ whole genome shotgun (WGS) entry which is preliminary data.</text>
</comment>
<organism evidence="3 4">
    <name type="scientific">Pristionchus fissidentatus</name>
    <dbReference type="NCBI Taxonomy" id="1538716"/>
    <lineage>
        <taxon>Eukaryota</taxon>
        <taxon>Metazoa</taxon>
        <taxon>Ecdysozoa</taxon>
        <taxon>Nematoda</taxon>
        <taxon>Chromadorea</taxon>
        <taxon>Rhabditida</taxon>
        <taxon>Rhabditina</taxon>
        <taxon>Diplogasteromorpha</taxon>
        <taxon>Diplogasteroidea</taxon>
        <taxon>Neodiplogasteridae</taxon>
        <taxon>Pristionchus</taxon>
    </lineage>
</organism>
<evidence type="ECO:0008006" key="5">
    <source>
        <dbReference type="Google" id="ProtNLM"/>
    </source>
</evidence>
<proteinExistence type="predicted"/>
<protein>
    <recommendedName>
        <fullName evidence="5">Secreted protein</fullName>
    </recommendedName>
</protein>
<feature type="signal peptide" evidence="2">
    <location>
        <begin position="1"/>
        <end position="20"/>
    </location>
</feature>
<accession>A0AAV5VSU3</accession>
<reference evidence="3" key="1">
    <citation type="submission" date="2023-10" db="EMBL/GenBank/DDBJ databases">
        <title>Genome assembly of Pristionchus species.</title>
        <authorList>
            <person name="Yoshida K."/>
            <person name="Sommer R.J."/>
        </authorList>
    </citation>
    <scope>NUCLEOTIDE SEQUENCE</scope>
    <source>
        <strain evidence="3">RS5133</strain>
    </source>
</reference>
<evidence type="ECO:0000313" key="3">
    <source>
        <dbReference type="EMBL" id="GMT21449.1"/>
    </source>
</evidence>
<feature type="non-terminal residue" evidence="3">
    <location>
        <position position="1"/>
    </location>
</feature>